<evidence type="ECO:0000256" key="1">
    <source>
        <dbReference type="ARBA" id="ARBA00001286"/>
    </source>
</evidence>
<dbReference type="PROSITE" id="PS01124">
    <property type="entry name" value="HTH_ARAC_FAMILY_2"/>
    <property type="match status" value="1"/>
</dbReference>
<comment type="catalytic activity">
    <reaction evidence="11">
        <text>a 6-O-methyl-2'-deoxyguanosine in DNA + L-cysteinyl-[protein] = S-methyl-L-cysteinyl-[protein] + a 2'-deoxyguanosine in DNA</text>
        <dbReference type="Rhea" id="RHEA:24000"/>
        <dbReference type="Rhea" id="RHEA-COMP:10131"/>
        <dbReference type="Rhea" id="RHEA-COMP:10132"/>
        <dbReference type="Rhea" id="RHEA-COMP:11367"/>
        <dbReference type="Rhea" id="RHEA-COMP:11368"/>
        <dbReference type="ChEBI" id="CHEBI:29950"/>
        <dbReference type="ChEBI" id="CHEBI:82612"/>
        <dbReference type="ChEBI" id="CHEBI:85445"/>
        <dbReference type="ChEBI" id="CHEBI:85448"/>
        <dbReference type="EC" id="2.1.1.63"/>
    </reaction>
</comment>
<accession>A0A5B0E2J5</accession>
<dbReference type="PIRSF" id="PIRSF000409">
    <property type="entry name" value="Ada"/>
    <property type="match status" value="1"/>
</dbReference>
<keyword evidence="9" id="KW-0804">Transcription</keyword>
<dbReference type="InterPro" id="IPR036217">
    <property type="entry name" value="MethylDNA_cys_MeTrfase_DNAb"/>
</dbReference>
<dbReference type="InterPro" id="IPR001497">
    <property type="entry name" value="MethylDNA_cys_MeTrfase_AS"/>
</dbReference>
<feature type="binding site" evidence="13">
    <location>
        <position position="71"/>
    </location>
    <ligand>
        <name>Zn(2+)</name>
        <dbReference type="ChEBI" id="CHEBI:29105"/>
    </ligand>
</feature>
<keyword evidence="13" id="KW-0862">Zinc</keyword>
<evidence type="ECO:0000313" key="15">
    <source>
        <dbReference type="EMBL" id="KAA0971649.1"/>
    </source>
</evidence>
<dbReference type="Pfam" id="PF02805">
    <property type="entry name" value="Ada_Zn_binding"/>
    <property type="match status" value="1"/>
</dbReference>
<dbReference type="NCBIfam" id="NF011964">
    <property type="entry name" value="PRK15435.1"/>
    <property type="match status" value="1"/>
</dbReference>
<evidence type="ECO:0000256" key="7">
    <source>
        <dbReference type="ARBA" id="ARBA00023015"/>
    </source>
</evidence>
<dbReference type="InterPro" id="IPR035451">
    <property type="entry name" value="Ada-like_dom_sf"/>
</dbReference>
<dbReference type="InterPro" id="IPR009057">
    <property type="entry name" value="Homeodomain-like_sf"/>
</dbReference>
<dbReference type="GO" id="GO:0008270">
    <property type="term" value="F:zinc ion binding"/>
    <property type="evidence" value="ECO:0007669"/>
    <property type="project" value="InterPro"/>
</dbReference>
<dbReference type="GO" id="GO:0043565">
    <property type="term" value="F:sequence-specific DNA binding"/>
    <property type="evidence" value="ECO:0007669"/>
    <property type="project" value="InterPro"/>
</dbReference>
<dbReference type="Gene3D" id="3.30.160.70">
    <property type="entry name" value="Methylated DNA-protein cysteine methyltransferase domain"/>
    <property type="match status" value="1"/>
</dbReference>
<evidence type="ECO:0000259" key="14">
    <source>
        <dbReference type="PROSITE" id="PS01124"/>
    </source>
</evidence>
<name>A0A5B0E2J5_9HYPH</name>
<keyword evidence="15" id="KW-0238">DNA-binding</keyword>
<keyword evidence="7" id="KW-0805">Transcription regulation</keyword>
<dbReference type="Pfam" id="PF01035">
    <property type="entry name" value="DNA_binding_1"/>
    <property type="match status" value="1"/>
</dbReference>
<dbReference type="Pfam" id="PF12833">
    <property type="entry name" value="HTH_18"/>
    <property type="match status" value="1"/>
</dbReference>
<keyword evidence="8" id="KW-0010">Activator</keyword>
<dbReference type="InterPro" id="IPR014048">
    <property type="entry name" value="MethylDNA_cys_MeTrfase_DNA-bd"/>
</dbReference>
<keyword evidence="13" id="KW-0479">Metal-binding</keyword>
<dbReference type="Gene3D" id="1.10.10.10">
    <property type="entry name" value="Winged helix-like DNA-binding domain superfamily/Winged helix DNA-binding domain"/>
    <property type="match status" value="1"/>
</dbReference>
<feature type="domain" description="HTH araC/xylS-type" evidence="14">
    <location>
        <begin position="90"/>
        <end position="187"/>
    </location>
</feature>
<comment type="caution">
    <text evidence="15">The sequence shown here is derived from an EMBL/GenBank/DDBJ whole genome shotgun (WGS) entry which is preliminary data.</text>
</comment>
<protein>
    <recommendedName>
        <fullName evidence="3">methylated-DNA--[protein]-cysteine S-methyltransferase</fullName>
        <ecNumber evidence="3">2.1.1.63</ecNumber>
    </recommendedName>
</protein>
<evidence type="ECO:0000256" key="5">
    <source>
        <dbReference type="ARBA" id="ARBA00022679"/>
    </source>
</evidence>
<keyword evidence="10" id="KW-0234">DNA repair</keyword>
<dbReference type="PANTHER" id="PTHR10815">
    <property type="entry name" value="METHYLATED-DNA--PROTEIN-CYSTEINE METHYLTRANSFERASE"/>
    <property type="match status" value="1"/>
</dbReference>
<dbReference type="InterPro" id="IPR018060">
    <property type="entry name" value="HTH_AraC"/>
</dbReference>
<dbReference type="GO" id="GO:0032259">
    <property type="term" value="P:methylation"/>
    <property type="evidence" value="ECO:0007669"/>
    <property type="project" value="UniProtKB-KW"/>
</dbReference>
<dbReference type="AlphaFoldDB" id="A0A5B0E2J5"/>
<feature type="binding site" evidence="13">
    <location>
        <position position="74"/>
    </location>
    <ligand>
        <name>Zn(2+)</name>
        <dbReference type="ChEBI" id="CHEBI:29105"/>
    </ligand>
</feature>
<evidence type="ECO:0000256" key="11">
    <source>
        <dbReference type="ARBA" id="ARBA00049348"/>
    </source>
</evidence>
<dbReference type="InterPro" id="IPR036631">
    <property type="entry name" value="MGMT_N_sf"/>
</dbReference>
<evidence type="ECO:0000256" key="8">
    <source>
        <dbReference type="ARBA" id="ARBA00023159"/>
    </source>
</evidence>
<dbReference type="InterPro" id="IPR016221">
    <property type="entry name" value="Bifunct_regulatory_prot_Ada"/>
</dbReference>
<feature type="active site" description="Nucleophile; methyl group acceptor from methylphosphotriester" evidence="12">
    <location>
        <position position="40"/>
    </location>
</feature>
<dbReference type="NCBIfam" id="TIGR00589">
    <property type="entry name" value="ogt"/>
    <property type="match status" value="1"/>
</dbReference>
<comment type="similarity">
    <text evidence="2">Belongs to the MGMT family.</text>
</comment>
<dbReference type="EC" id="2.1.1.63" evidence="3"/>
<gene>
    <name evidence="15" type="primary">ada</name>
    <name evidence="15" type="ORF">FPY71_00475</name>
</gene>
<evidence type="ECO:0000256" key="2">
    <source>
        <dbReference type="ARBA" id="ARBA00008711"/>
    </source>
</evidence>
<evidence type="ECO:0000256" key="4">
    <source>
        <dbReference type="ARBA" id="ARBA00022603"/>
    </source>
</evidence>
<evidence type="ECO:0000313" key="16">
    <source>
        <dbReference type="Proteomes" id="UP000324738"/>
    </source>
</evidence>
<dbReference type="SUPFAM" id="SSF46689">
    <property type="entry name" value="Homeodomain-like"/>
    <property type="match status" value="1"/>
</dbReference>
<evidence type="ECO:0000256" key="13">
    <source>
        <dbReference type="PIRSR" id="PIRSR000409-3"/>
    </source>
</evidence>
<sequence length="355" mass="38415">MTIQSSIDQEQERRFLAVEKRDSSADGQFIYAVRTTGIYCRPSCPSRTANRSNLVFFADGAQARKAGFRPCQRCAPDAVSARSERSAIIERACRQIETELEASDLAALAQASGFSPAYFHRLFKAATGMTPKTYVTACRARRIRAELADGDSSVTTAIYAAGYNSSSRFYEKADKMLGMQPKAFKNGGENTDIHFAVGQCSLGSILVGRSSVGICTITLGDDPEQLVHDLERRFPNARLTGGDEDFEKLVAQVIGFVEAPGIGLDLPLDIRGTAFQQRVWQALQAIPAGETASYAQIAARMGLPKSTRAVAGACAANAIAVAIPCHRVVRSDGSLSGYRWGVERKRELLAREAST</sequence>
<dbReference type="SMART" id="SM00342">
    <property type="entry name" value="HTH_ARAC"/>
    <property type="match status" value="1"/>
</dbReference>
<dbReference type="PANTHER" id="PTHR10815:SF14">
    <property type="entry name" value="BIFUNCTIONAL TRANSCRIPTIONAL ACTIVATOR_DNA REPAIR ENZYME ADA"/>
    <property type="match status" value="1"/>
</dbReference>
<comment type="catalytic activity">
    <reaction evidence="1">
        <text>a 4-O-methyl-thymidine in DNA + L-cysteinyl-[protein] = a thymidine in DNA + S-methyl-L-cysteinyl-[protein]</text>
        <dbReference type="Rhea" id="RHEA:53428"/>
        <dbReference type="Rhea" id="RHEA-COMP:10131"/>
        <dbReference type="Rhea" id="RHEA-COMP:10132"/>
        <dbReference type="Rhea" id="RHEA-COMP:13555"/>
        <dbReference type="Rhea" id="RHEA-COMP:13556"/>
        <dbReference type="ChEBI" id="CHEBI:29950"/>
        <dbReference type="ChEBI" id="CHEBI:82612"/>
        <dbReference type="ChEBI" id="CHEBI:137386"/>
        <dbReference type="ChEBI" id="CHEBI:137387"/>
        <dbReference type="EC" id="2.1.1.63"/>
    </reaction>
</comment>
<feature type="binding site" evidence="13">
    <location>
        <position position="40"/>
    </location>
    <ligand>
        <name>Zn(2+)</name>
        <dbReference type="ChEBI" id="CHEBI:29105"/>
    </ligand>
</feature>
<dbReference type="SUPFAM" id="SSF46767">
    <property type="entry name" value="Methylated DNA-protein cysteine methyltransferase, C-terminal domain"/>
    <property type="match status" value="1"/>
</dbReference>
<dbReference type="EMBL" id="VTWH01000001">
    <property type="protein sequence ID" value="KAA0971649.1"/>
    <property type="molecule type" value="Genomic_DNA"/>
</dbReference>
<dbReference type="RefSeq" id="WP_149296568.1">
    <property type="nucleotide sequence ID" value="NZ_VTWH01000001.1"/>
</dbReference>
<dbReference type="Proteomes" id="UP000324738">
    <property type="component" value="Unassembled WGS sequence"/>
</dbReference>
<keyword evidence="5 15" id="KW-0808">Transferase</keyword>
<dbReference type="Gene3D" id="1.10.10.60">
    <property type="entry name" value="Homeodomain-like"/>
    <property type="match status" value="1"/>
</dbReference>
<evidence type="ECO:0000256" key="3">
    <source>
        <dbReference type="ARBA" id="ARBA00011918"/>
    </source>
</evidence>
<dbReference type="InterPro" id="IPR036388">
    <property type="entry name" value="WH-like_DNA-bd_sf"/>
</dbReference>
<comment type="cofactor">
    <cofactor evidence="13">
        <name>Zn(2+)</name>
        <dbReference type="ChEBI" id="CHEBI:29105"/>
    </cofactor>
    <text evidence="13">Binds 1 zinc ion per subunit.</text>
</comment>
<feature type="active site" description="Nucleophile; methyl group acceptor from either O6-methylguanine or O4-methylthymine" evidence="12">
    <location>
        <position position="325"/>
    </location>
</feature>
<dbReference type="Gene3D" id="3.40.10.10">
    <property type="entry name" value="DNA Methylphosphotriester Repair Domain"/>
    <property type="match status" value="1"/>
</dbReference>
<dbReference type="SUPFAM" id="SSF57884">
    <property type="entry name" value="Ada DNA repair protein, N-terminal domain (N-Ada 10)"/>
    <property type="match status" value="1"/>
</dbReference>
<organism evidence="15 16">
    <name type="scientific">Aureimonas fodinaquatilis</name>
    <dbReference type="NCBI Taxonomy" id="2565783"/>
    <lineage>
        <taxon>Bacteria</taxon>
        <taxon>Pseudomonadati</taxon>
        <taxon>Pseudomonadota</taxon>
        <taxon>Alphaproteobacteria</taxon>
        <taxon>Hyphomicrobiales</taxon>
        <taxon>Aurantimonadaceae</taxon>
        <taxon>Aureimonas</taxon>
    </lineage>
</organism>
<dbReference type="GO" id="GO:0006281">
    <property type="term" value="P:DNA repair"/>
    <property type="evidence" value="ECO:0007669"/>
    <property type="project" value="UniProtKB-KW"/>
</dbReference>
<keyword evidence="6" id="KW-0227">DNA damage</keyword>
<keyword evidence="16" id="KW-1185">Reference proteome</keyword>
<reference evidence="15 16" key="1">
    <citation type="submission" date="2019-08" db="EMBL/GenBank/DDBJ databases">
        <title>Aureimonas fodiniaquatilis sp. nov., isolated from a coal mine wastewater.</title>
        <authorList>
            <person name="Kim W."/>
        </authorList>
    </citation>
    <scope>NUCLEOTIDE SEQUENCE [LARGE SCALE GENOMIC DNA]</scope>
    <source>
        <strain evidence="15 16">CAU 1482</strain>
    </source>
</reference>
<dbReference type="GO" id="GO:0003908">
    <property type="term" value="F:methylated-DNA-[protein]-cysteine S-methyltransferase activity"/>
    <property type="evidence" value="ECO:0007669"/>
    <property type="project" value="UniProtKB-EC"/>
</dbReference>
<evidence type="ECO:0000256" key="6">
    <source>
        <dbReference type="ARBA" id="ARBA00022763"/>
    </source>
</evidence>
<dbReference type="CDD" id="cd06445">
    <property type="entry name" value="ATase"/>
    <property type="match status" value="1"/>
</dbReference>
<dbReference type="InterPro" id="IPR004026">
    <property type="entry name" value="Ada_DNA_repair_Zn-bd"/>
</dbReference>
<evidence type="ECO:0000256" key="10">
    <source>
        <dbReference type="ARBA" id="ARBA00023204"/>
    </source>
</evidence>
<proteinExistence type="inferred from homology"/>
<evidence type="ECO:0000256" key="12">
    <source>
        <dbReference type="PIRSR" id="PIRSR000409-1"/>
    </source>
</evidence>
<dbReference type="PROSITE" id="PS00374">
    <property type="entry name" value="MGMT"/>
    <property type="match status" value="1"/>
</dbReference>
<evidence type="ECO:0000256" key="9">
    <source>
        <dbReference type="ARBA" id="ARBA00023163"/>
    </source>
</evidence>
<feature type="binding site" evidence="13">
    <location>
        <position position="44"/>
    </location>
    <ligand>
        <name>Zn(2+)</name>
        <dbReference type="ChEBI" id="CHEBI:29105"/>
    </ligand>
</feature>
<dbReference type="SUPFAM" id="SSF53155">
    <property type="entry name" value="Methylated DNA-protein cysteine methyltransferase domain"/>
    <property type="match status" value="1"/>
</dbReference>
<dbReference type="OrthoDB" id="9802228at2"/>
<dbReference type="FunFam" id="1.10.10.10:FF:000214">
    <property type="entry name" value="Methylated-DNA--protein-cysteine methyltransferase"/>
    <property type="match status" value="1"/>
</dbReference>
<dbReference type="GO" id="GO:0003700">
    <property type="term" value="F:DNA-binding transcription factor activity"/>
    <property type="evidence" value="ECO:0007669"/>
    <property type="project" value="InterPro"/>
</dbReference>
<keyword evidence="4 15" id="KW-0489">Methyltransferase</keyword>